<organism evidence="3 4">
    <name type="scientific">Ephemerocybe angulata</name>
    <dbReference type="NCBI Taxonomy" id="980116"/>
    <lineage>
        <taxon>Eukaryota</taxon>
        <taxon>Fungi</taxon>
        <taxon>Dikarya</taxon>
        <taxon>Basidiomycota</taxon>
        <taxon>Agaricomycotina</taxon>
        <taxon>Agaricomycetes</taxon>
        <taxon>Agaricomycetidae</taxon>
        <taxon>Agaricales</taxon>
        <taxon>Agaricineae</taxon>
        <taxon>Psathyrellaceae</taxon>
        <taxon>Ephemerocybe</taxon>
    </lineage>
</organism>
<comment type="caution">
    <text evidence="3">The sequence shown here is derived from an EMBL/GenBank/DDBJ whole genome shotgun (WGS) entry which is preliminary data.</text>
</comment>
<feature type="compositionally biased region" description="Polar residues" evidence="1">
    <location>
        <begin position="1"/>
        <end position="12"/>
    </location>
</feature>
<reference evidence="3 4" key="1">
    <citation type="submission" date="2020-07" db="EMBL/GenBank/DDBJ databases">
        <title>Comparative genomics of pyrophilous fungi reveals a link between fire events and developmental genes.</title>
        <authorList>
            <consortium name="DOE Joint Genome Institute"/>
            <person name="Steindorff A.S."/>
            <person name="Carver A."/>
            <person name="Calhoun S."/>
            <person name="Stillman K."/>
            <person name="Liu H."/>
            <person name="Lipzen A."/>
            <person name="Pangilinan J."/>
            <person name="Labutti K."/>
            <person name="Bruns T.D."/>
            <person name="Grigoriev I.V."/>
        </authorList>
    </citation>
    <scope>NUCLEOTIDE SEQUENCE [LARGE SCALE GENOMIC DNA]</scope>
    <source>
        <strain evidence="3 4">CBS 144469</strain>
    </source>
</reference>
<accession>A0A8H6M010</accession>
<proteinExistence type="predicted"/>
<gene>
    <name evidence="3" type="ORF">DFP72DRAFT_1075569</name>
    <name evidence="2" type="ORF">DFP72DRAFT_1076148</name>
</gene>
<dbReference type="AlphaFoldDB" id="A0A8H6M010"/>
<feature type="region of interest" description="Disordered" evidence="1">
    <location>
        <begin position="1"/>
        <end position="25"/>
    </location>
</feature>
<feature type="compositionally biased region" description="Low complexity" evidence="1">
    <location>
        <begin position="13"/>
        <end position="25"/>
    </location>
</feature>
<evidence type="ECO:0000313" key="3">
    <source>
        <dbReference type="EMBL" id="KAF6747321.1"/>
    </source>
</evidence>
<protein>
    <submittedName>
        <fullName evidence="3">Uncharacterized protein</fullName>
    </submittedName>
</protein>
<evidence type="ECO:0000313" key="4">
    <source>
        <dbReference type="Proteomes" id="UP000521943"/>
    </source>
</evidence>
<keyword evidence="4" id="KW-1185">Reference proteome</keyword>
<dbReference type="Proteomes" id="UP000521943">
    <property type="component" value="Unassembled WGS sequence"/>
</dbReference>
<evidence type="ECO:0000256" key="1">
    <source>
        <dbReference type="SAM" id="MobiDB-lite"/>
    </source>
</evidence>
<evidence type="ECO:0000313" key="2">
    <source>
        <dbReference type="EMBL" id="KAF6746625.1"/>
    </source>
</evidence>
<dbReference type="EMBL" id="JACGCI010000083">
    <property type="protein sequence ID" value="KAF6747321.1"/>
    <property type="molecule type" value="Genomic_DNA"/>
</dbReference>
<name>A0A8H6M010_9AGAR</name>
<dbReference type="EMBL" id="JACGCI010000090">
    <property type="protein sequence ID" value="KAF6746625.1"/>
    <property type="molecule type" value="Genomic_DNA"/>
</dbReference>
<sequence length="66" mass="6802">MPSSLASPTDVRSGSLSSISSSPISIYTSSSASFGRDMDPLLLTAQTGLWTHPVCTATDRLRGTAG</sequence>